<dbReference type="RefSeq" id="WP_074703966.1">
    <property type="nucleotide sequence ID" value="NZ_FOHI01000001.1"/>
</dbReference>
<dbReference type="EMBL" id="FOHI01000001">
    <property type="protein sequence ID" value="SES72008.1"/>
    <property type="molecule type" value="Genomic_DNA"/>
</dbReference>
<protein>
    <submittedName>
        <fullName evidence="2">Dihydroflavonol-4-reductase</fullName>
    </submittedName>
</protein>
<dbReference type="Proteomes" id="UP000183339">
    <property type="component" value="Unassembled WGS sequence"/>
</dbReference>
<name>A0A1H9YS70_9PROT</name>
<feature type="domain" description="NAD-dependent epimerase/dehydratase" evidence="1">
    <location>
        <begin position="3"/>
        <end position="221"/>
    </location>
</feature>
<proteinExistence type="predicted"/>
<dbReference type="InterPro" id="IPR051783">
    <property type="entry name" value="NAD(P)-dependent_oxidoreduct"/>
</dbReference>
<organism evidence="2 3">
    <name type="scientific">Nitrosospira multiformis</name>
    <dbReference type="NCBI Taxonomy" id="1231"/>
    <lineage>
        <taxon>Bacteria</taxon>
        <taxon>Pseudomonadati</taxon>
        <taxon>Pseudomonadota</taxon>
        <taxon>Betaproteobacteria</taxon>
        <taxon>Nitrosomonadales</taxon>
        <taxon>Nitrosomonadaceae</taxon>
        <taxon>Nitrosospira</taxon>
    </lineage>
</organism>
<dbReference type="Pfam" id="PF01370">
    <property type="entry name" value="Epimerase"/>
    <property type="match status" value="1"/>
</dbReference>
<dbReference type="PANTHER" id="PTHR48079:SF6">
    <property type="entry name" value="NAD(P)-BINDING DOMAIN-CONTAINING PROTEIN-RELATED"/>
    <property type="match status" value="1"/>
</dbReference>
<dbReference type="GO" id="GO:0004029">
    <property type="term" value="F:aldehyde dehydrogenase (NAD+) activity"/>
    <property type="evidence" value="ECO:0007669"/>
    <property type="project" value="TreeGrafter"/>
</dbReference>
<evidence type="ECO:0000259" key="1">
    <source>
        <dbReference type="Pfam" id="PF01370"/>
    </source>
</evidence>
<dbReference type="GO" id="GO:0005737">
    <property type="term" value="C:cytoplasm"/>
    <property type="evidence" value="ECO:0007669"/>
    <property type="project" value="TreeGrafter"/>
</dbReference>
<dbReference type="PANTHER" id="PTHR48079">
    <property type="entry name" value="PROTEIN YEEZ"/>
    <property type="match status" value="1"/>
</dbReference>
<sequence length="327" mass="36625">MNLVTGGAGFIGSHLVQQLLAAGETVRVLEHPKAVVSHLPLECIELVQADIRDLDAMRNAARGCERVYHLAADPNLWRRNRREFDEINHVGTLNVMRAALDSGVSKALYVSTESILTSDQSNGGAVESARFREEDMIGPYCLSKFRAEQAVFQLAETGAPVIVCSPTLPIGPGDRNQTPPTRLSVAFCRGKIPAYLDCQLNLIDVRDVADGMIRAMQRGRPFIRYLLGGHNFRLIEWLQLLGDIVNRPAPRWTIPYSAALATGWFSELWADNISHRMPMATVTGVRLTKRLMHFDPSQTFEELGLKPRPIEESARDAVSWYRQQHWI</sequence>
<accession>A0A1H9YS70</accession>
<reference evidence="2 3" key="1">
    <citation type="submission" date="2016-10" db="EMBL/GenBank/DDBJ databases">
        <authorList>
            <person name="de Groot N.N."/>
        </authorList>
    </citation>
    <scope>NUCLEOTIDE SEQUENCE [LARGE SCALE GENOMIC DNA]</scope>
    <source>
        <strain evidence="2 3">Nl7</strain>
    </source>
</reference>
<dbReference type="OrthoDB" id="9803010at2"/>
<evidence type="ECO:0000313" key="2">
    <source>
        <dbReference type="EMBL" id="SES72008.1"/>
    </source>
</evidence>
<dbReference type="InterPro" id="IPR036291">
    <property type="entry name" value="NAD(P)-bd_dom_sf"/>
</dbReference>
<dbReference type="InterPro" id="IPR001509">
    <property type="entry name" value="Epimerase_deHydtase"/>
</dbReference>
<evidence type="ECO:0000313" key="3">
    <source>
        <dbReference type="Proteomes" id="UP000183339"/>
    </source>
</evidence>
<dbReference type="Gene3D" id="3.40.50.720">
    <property type="entry name" value="NAD(P)-binding Rossmann-like Domain"/>
    <property type="match status" value="1"/>
</dbReference>
<dbReference type="SUPFAM" id="SSF51735">
    <property type="entry name" value="NAD(P)-binding Rossmann-fold domains"/>
    <property type="match status" value="1"/>
</dbReference>
<dbReference type="AlphaFoldDB" id="A0A1H9YS70"/>
<gene>
    <name evidence="2" type="ORF">SAMN05216412_101360</name>
</gene>